<accession>A0ABT1SJ14</accession>
<keyword evidence="3" id="KW-1185">Reference proteome</keyword>
<dbReference type="InterPro" id="IPR005562">
    <property type="entry name" value="SpoVA"/>
</dbReference>
<dbReference type="Proteomes" id="UP001524435">
    <property type="component" value="Unassembled WGS sequence"/>
</dbReference>
<name>A0ABT1SJ14_9FIRM</name>
<dbReference type="PANTHER" id="PTHR38450:SF2">
    <property type="entry name" value="STAGE V SPORULATION PROTEIN AEB"/>
    <property type="match status" value="1"/>
</dbReference>
<evidence type="ECO:0000256" key="1">
    <source>
        <dbReference type="SAM" id="Phobius"/>
    </source>
</evidence>
<evidence type="ECO:0000313" key="2">
    <source>
        <dbReference type="EMBL" id="MCQ5120998.1"/>
    </source>
</evidence>
<dbReference type="NCBIfam" id="TIGR02839">
    <property type="entry name" value="spore_V_AE"/>
    <property type="match status" value="1"/>
</dbReference>
<dbReference type="RefSeq" id="WP_256197389.1">
    <property type="nucleotide sequence ID" value="NZ_DBEZUI010000273.1"/>
</dbReference>
<organism evidence="2 3">
    <name type="scientific">Massilicoli timonensis</name>
    <dbReference type="NCBI Taxonomy" id="2015901"/>
    <lineage>
        <taxon>Bacteria</taxon>
        <taxon>Bacillati</taxon>
        <taxon>Bacillota</taxon>
        <taxon>Erysipelotrichia</taxon>
        <taxon>Erysipelotrichales</taxon>
        <taxon>Erysipelotrichaceae</taxon>
        <taxon>Massilicoli</taxon>
    </lineage>
</organism>
<keyword evidence="1" id="KW-1133">Transmembrane helix</keyword>
<dbReference type="PANTHER" id="PTHR38450">
    <property type="entry name" value="STAGE V SPORULATION PROTEIN AC-RELATED"/>
    <property type="match status" value="1"/>
</dbReference>
<evidence type="ECO:0000313" key="3">
    <source>
        <dbReference type="Proteomes" id="UP001524435"/>
    </source>
</evidence>
<sequence>MHYLMAFVTCGGICLIAQIIYDNTKLTAGHITSMFVVAGAVLDGFGLYDRLLEIAQAGAALPITSFGHSLIHGALAAAEEQGLMGIALGLFDLTAAGITAAVVFAFLVAVLCKAKN</sequence>
<dbReference type="Pfam" id="PF03862">
    <property type="entry name" value="SpoVAC_SpoVAEB"/>
    <property type="match status" value="1"/>
</dbReference>
<keyword evidence="1" id="KW-0472">Membrane</keyword>
<proteinExistence type="predicted"/>
<reference evidence="2 3" key="1">
    <citation type="submission" date="2022-06" db="EMBL/GenBank/DDBJ databases">
        <title>Isolation of gut microbiota from human fecal samples.</title>
        <authorList>
            <person name="Pamer E.G."/>
            <person name="Barat B."/>
            <person name="Waligurski E."/>
            <person name="Medina S."/>
            <person name="Paddock L."/>
            <person name="Mostad J."/>
        </authorList>
    </citation>
    <scope>NUCLEOTIDE SEQUENCE [LARGE SCALE GENOMIC DNA]</scope>
    <source>
        <strain evidence="2 3">DFI.6.1</strain>
    </source>
</reference>
<keyword evidence="1" id="KW-0812">Transmembrane</keyword>
<dbReference type="EMBL" id="JANGCH010000002">
    <property type="protein sequence ID" value="MCQ5120998.1"/>
    <property type="molecule type" value="Genomic_DNA"/>
</dbReference>
<feature type="transmembrane region" description="Helical" evidence="1">
    <location>
        <begin position="5"/>
        <end position="21"/>
    </location>
</feature>
<gene>
    <name evidence="2" type="primary">spoVAE</name>
    <name evidence="2" type="ORF">NE663_01825</name>
</gene>
<dbReference type="InterPro" id="IPR014204">
    <property type="entry name" value="Spore_V_AE"/>
</dbReference>
<protein>
    <submittedName>
        <fullName evidence="2">Stage V sporulation protein AE</fullName>
    </submittedName>
</protein>
<feature type="transmembrane region" description="Helical" evidence="1">
    <location>
        <begin position="84"/>
        <end position="112"/>
    </location>
</feature>
<comment type="caution">
    <text evidence="2">The sequence shown here is derived from an EMBL/GenBank/DDBJ whole genome shotgun (WGS) entry which is preliminary data.</text>
</comment>
<feature type="transmembrane region" description="Helical" evidence="1">
    <location>
        <begin position="27"/>
        <end position="48"/>
    </location>
</feature>